<protein>
    <recommendedName>
        <fullName evidence="4">DUF2029 domain-containing protein</fullName>
    </recommendedName>
</protein>
<feature type="transmembrane region" description="Helical" evidence="1">
    <location>
        <begin position="39"/>
        <end position="59"/>
    </location>
</feature>
<reference evidence="2 3" key="1">
    <citation type="submission" date="2019-03" db="EMBL/GenBank/DDBJ databases">
        <title>Draft genome sequences of novel Actinobacteria.</title>
        <authorList>
            <person name="Sahin N."/>
            <person name="Ay H."/>
            <person name="Saygin H."/>
        </authorList>
    </citation>
    <scope>NUCLEOTIDE SEQUENCE [LARGE SCALE GENOMIC DNA]</scope>
    <source>
        <strain evidence="2 3">CH32</strain>
    </source>
</reference>
<evidence type="ECO:0008006" key="4">
    <source>
        <dbReference type="Google" id="ProtNLM"/>
    </source>
</evidence>
<feature type="transmembrane region" description="Helical" evidence="1">
    <location>
        <begin position="158"/>
        <end position="182"/>
    </location>
</feature>
<feature type="transmembrane region" description="Helical" evidence="1">
    <location>
        <begin position="12"/>
        <end position="32"/>
    </location>
</feature>
<dbReference type="Proteomes" id="UP000295302">
    <property type="component" value="Unassembled WGS sequence"/>
</dbReference>
<evidence type="ECO:0000313" key="3">
    <source>
        <dbReference type="Proteomes" id="UP000295302"/>
    </source>
</evidence>
<organism evidence="2 3">
    <name type="scientific">Nonomuraea terrae</name>
    <dbReference type="NCBI Taxonomy" id="2530383"/>
    <lineage>
        <taxon>Bacteria</taxon>
        <taxon>Bacillati</taxon>
        <taxon>Actinomycetota</taxon>
        <taxon>Actinomycetes</taxon>
        <taxon>Streptosporangiales</taxon>
        <taxon>Streptosporangiaceae</taxon>
        <taxon>Nonomuraea</taxon>
    </lineage>
</organism>
<comment type="caution">
    <text evidence="2">The sequence shown here is derived from an EMBL/GenBank/DDBJ whole genome shotgun (WGS) entry which is preliminary data.</text>
</comment>
<dbReference type="EMBL" id="SMKQ01000222">
    <property type="protein sequence ID" value="TDD35193.1"/>
    <property type="molecule type" value="Genomic_DNA"/>
</dbReference>
<gene>
    <name evidence="2" type="ORF">E1286_39965</name>
</gene>
<proteinExistence type="predicted"/>
<feature type="transmembrane region" description="Helical" evidence="1">
    <location>
        <begin position="194"/>
        <end position="220"/>
    </location>
</feature>
<dbReference type="AlphaFoldDB" id="A0A4R4XUZ2"/>
<feature type="transmembrane region" description="Helical" evidence="1">
    <location>
        <begin position="285"/>
        <end position="305"/>
    </location>
</feature>
<keyword evidence="1" id="KW-0812">Transmembrane</keyword>
<sequence length="422" mass="44807">MRRPGDEGRGVSPAVVMGPPLVVGLVLAVIAGRRGWAPPLWVALAAGAVLRLAVMLTAANDTAVPYDFGHDFVDAGNAVLNGQNPTMHLREGGWHFLPFLAYVLAGQLQLGEILGLSWGIAGRIVPVVADLVLIPLIAKLTGAERGNLRAFQYALIPLGVMVSALHGQFPPITLLFGVAALVCARSQRAHAAGLLIGLSIACTHWSVLIVPGVVLAVAGARGRLTVLGWTAGVPAAVLLSGSVFLDTSLSQLPELARRIMSTRPVVGDWGWTALATGGVQTDSPILGRIGMVVLVLGLAAAAWWWRRADPVDLTLVLLLVFLIVTHRLGAQYLLWPVPFLLARPTRGAWPAITLASLWAAFGYLRLYEVIGMGYWAAHTGWAYSSFIVIAFLIRALPWDRRAATGQVTTKATTSKDAVPAVE</sequence>
<feature type="transmembrane region" description="Helical" evidence="1">
    <location>
        <begin position="226"/>
        <end position="245"/>
    </location>
</feature>
<dbReference type="OrthoDB" id="3503478at2"/>
<accession>A0A4R4XUZ2</accession>
<keyword evidence="1" id="KW-1133">Transmembrane helix</keyword>
<keyword evidence="1" id="KW-0472">Membrane</keyword>
<feature type="transmembrane region" description="Helical" evidence="1">
    <location>
        <begin position="347"/>
        <end position="366"/>
    </location>
</feature>
<name>A0A4R4XUZ2_9ACTN</name>
<keyword evidence="3" id="KW-1185">Reference proteome</keyword>
<feature type="transmembrane region" description="Helical" evidence="1">
    <location>
        <begin position="311"/>
        <end position="335"/>
    </location>
</feature>
<feature type="transmembrane region" description="Helical" evidence="1">
    <location>
        <begin position="372"/>
        <end position="393"/>
    </location>
</feature>
<evidence type="ECO:0000256" key="1">
    <source>
        <dbReference type="SAM" id="Phobius"/>
    </source>
</evidence>
<feature type="transmembrane region" description="Helical" evidence="1">
    <location>
        <begin position="120"/>
        <end position="138"/>
    </location>
</feature>
<evidence type="ECO:0000313" key="2">
    <source>
        <dbReference type="EMBL" id="TDD35193.1"/>
    </source>
</evidence>